<evidence type="ECO:0000256" key="16">
    <source>
        <dbReference type="RuleBase" id="RU003732"/>
    </source>
</evidence>
<keyword evidence="11" id="KW-0325">Glycoprotein</keyword>
<evidence type="ECO:0000256" key="2">
    <source>
        <dbReference type="ARBA" id="ARBA00006459"/>
    </source>
</evidence>
<evidence type="ECO:0000256" key="13">
    <source>
        <dbReference type="ARBA" id="ARBA00037785"/>
    </source>
</evidence>
<comment type="caution">
    <text evidence="18">The sequence shown here is derived from an EMBL/GenBank/DDBJ whole genome shotgun (WGS) entry which is preliminary data.</text>
</comment>
<feature type="transmembrane region" description="Helical" evidence="17">
    <location>
        <begin position="266"/>
        <end position="286"/>
    </location>
</feature>
<dbReference type="EMBL" id="BLKM01001619">
    <property type="protein sequence ID" value="GFG40220.1"/>
    <property type="molecule type" value="Genomic_DNA"/>
</dbReference>
<feature type="transmembrane region" description="Helical" evidence="17">
    <location>
        <begin position="577"/>
        <end position="597"/>
    </location>
</feature>
<comment type="subcellular location">
    <subcellularLocation>
        <location evidence="1">Membrane</location>
        <topology evidence="1">Multi-pass membrane protein</topology>
    </subcellularLocation>
</comment>
<keyword evidence="15" id="KW-1015">Disulfide bond</keyword>
<comment type="function">
    <text evidence="13">Unusual broad substrate spectrum amino acid:sodium cotransporter that promotes absorption of the D isomers of essential amino acids. Neutral amino acids are the preferred substrates, especially methionine and phenylalanine.</text>
</comment>
<evidence type="ECO:0000256" key="10">
    <source>
        <dbReference type="ARBA" id="ARBA00023136"/>
    </source>
</evidence>
<proteinExistence type="inferred from homology"/>
<sequence length="671" mass="75987">MTDVRVCTTELGNVNQAYENDFGQLETQQKFSSSYAVSAFPAQPEKGNLDRAENVADVKDTSGRQQWTNGVEFLMSCIAMSVGLGNVWRFPFTAYKNGGGAFLIPYIVVLLLIGKPIYYMEMAVGQFVSGGPVKAWALSPALKGLGYGQMFCTILVLTYYCSLMALTVFYFFQSFAANLPWSTCDEKWDMCIDSKKSEDNNSRIANLTGYRSSSELYFYKYVLNETDSIEDGIGVPDWRLTLCLLFSWITIFLVIIRGVKSSGKAAYFLALFPYVVMVTLLIRGATLPGAVDGILFFITPQWDKLLDPIVSRKSNYDIQDSDHFVTYEYYEGSIPFVRIKEFHKRRKYRGQNLKTQIPWRIQWDAMIVTTLDTFTSILAGCTIFSILGNLMHELKITDIAKVVQGGTGLAFVSYPDAIAKFDIFFSVVFFLMLFTLGIGSAVALAAAVITVICDQFPQFRYWMVTLAICLAGFLVGLIYITPGGQYILTLVDFYGANFTVFILGSIEVVGIAWIYGVDNFCSDIEFMVGRKLSAYWRLCWGIITPVLMIAILAYAIVTMKPETYRDKPFPTSAYAAGWVLFGLGVIQFPIWAVVAAIKREGIKSAFQSSELWRPQNSKIYREWRDFKEKRRRELEIIKEDESLWQKFVRVFFDYSPGRSKLVESNSVPDRY</sequence>
<dbReference type="InParanoid" id="A0A6L2Q8C7"/>
<organism evidence="18 19">
    <name type="scientific">Coptotermes formosanus</name>
    <name type="common">Formosan subterranean termite</name>
    <dbReference type="NCBI Taxonomy" id="36987"/>
    <lineage>
        <taxon>Eukaryota</taxon>
        <taxon>Metazoa</taxon>
        <taxon>Ecdysozoa</taxon>
        <taxon>Arthropoda</taxon>
        <taxon>Hexapoda</taxon>
        <taxon>Insecta</taxon>
        <taxon>Pterygota</taxon>
        <taxon>Neoptera</taxon>
        <taxon>Polyneoptera</taxon>
        <taxon>Dictyoptera</taxon>
        <taxon>Blattodea</taxon>
        <taxon>Blattoidea</taxon>
        <taxon>Termitoidae</taxon>
        <taxon>Rhinotermitidae</taxon>
        <taxon>Coptotermes</taxon>
    </lineage>
</organism>
<feature type="transmembrane region" description="Helical" evidence="17">
    <location>
        <begin position="71"/>
        <end position="88"/>
    </location>
</feature>
<accession>A0A6L2Q8C7</accession>
<dbReference type="GO" id="GO:0005886">
    <property type="term" value="C:plasma membrane"/>
    <property type="evidence" value="ECO:0007669"/>
    <property type="project" value="TreeGrafter"/>
</dbReference>
<feature type="transmembrane region" description="Helical" evidence="17">
    <location>
        <begin position="423"/>
        <end position="449"/>
    </location>
</feature>
<evidence type="ECO:0000256" key="12">
    <source>
        <dbReference type="ARBA" id="ARBA00023201"/>
    </source>
</evidence>
<dbReference type="GO" id="GO:0089718">
    <property type="term" value="P:amino acid import across plasma membrane"/>
    <property type="evidence" value="ECO:0007669"/>
    <property type="project" value="TreeGrafter"/>
</dbReference>
<evidence type="ECO:0000256" key="7">
    <source>
        <dbReference type="ARBA" id="ARBA00022989"/>
    </source>
</evidence>
<keyword evidence="19" id="KW-1185">Reference proteome</keyword>
<evidence type="ECO:0000313" key="19">
    <source>
        <dbReference type="Proteomes" id="UP000502823"/>
    </source>
</evidence>
<dbReference type="PROSITE" id="PS00610">
    <property type="entry name" value="NA_NEUROTRAN_SYMP_1"/>
    <property type="match status" value="1"/>
</dbReference>
<dbReference type="GO" id="GO:0046872">
    <property type="term" value="F:metal ion binding"/>
    <property type="evidence" value="ECO:0007669"/>
    <property type="project" value="UniProtKB-KW"/>
</dbReference>
<dbReference type="InterPro" id="IPR000175">
    <property type="entry name" value="Na/ntran_symport"/>
</dbReference>
<evidence type="ECO:0000256" key="5">
    <source>
        <dbReference type="ARBA" id="ARBA00022847"/>
    </source>
</evidence>
<dbReference type="Pfam" id="PF00209">
    <property type="entry name" value="SNF"/>
    <property type="match status" value="1"/>
</dbReference>
<gene>
    <name evidence="18" type="ORF">Cfor_09808</name>
</gene>
<dbReference type="GO" id="GO:0015179">
    <property type="term" value="F:L-amino acid transmembrane transporter activity"/>
    <property type="evidence" value="ECO:0007669"/>
    <property type="project" value="TreeGrafter"/>
</dbReference>
<feature type="transmembrane region" description="Helical" evidence="17">
    <location>
        <begin position="238"/>
        <end position="259"/>
    </location>
</feature>
<evidence type="ECO:0000256" key="14">
    <source>
        <dbReference type="PIRSR" id="PIRSR600175-1"/>
    </source>
</evidence>
<dbReference type="PROSITE" id="PS50267">
    <property type="entry name" value="NA_NEUROTRAN_SYMP_3"/>
    <property type="match status" value="1"/>
</dbReference>
<keyword evidence="3 16" id="KW-0813">Transport</keyword>
<keyword evidence="6" id="KW-0029">Amino-acid transport</keyword>
<dbReference type="PANTHER" id="PTHR11616:SF321">
    <property type="entry name" value="SODIUM-DEPENDENT NUTRIENT AMINO ACID TRANSPORTER 1-RELATED"/>
    <property type="match status" value="1"/>
</dbReference>
<feature type="binding site" evidence="14">
    <location>
        <position position="440"/>
    </location>
    <ligand>
        <name>Na(+)</name>
        <dbReference type="ChEBI" id="CHEBI:29101"/>
        <label>1</label>
    </ligand>
</feature>
<evidence type="ECO:0000256" key="6">
    <source>
        <dbReference type="ARBA" id="ARBA00022970"/>
    </source>
</evidence>
<comment type="similarity">
    <text evidence="2 16">Belongs to the sodium:neurotransmitter symporter (SNF) (TC 2.A.22) family.</text>
</comment>
<evidence type="ECO:0000256" key="17">
    <source>
        <dbReference type="SAM" id="Phobius"/>
    </source>
</evidence>
<evidence type="ECO:0000256" key="11">
    <source>
        <dbReference type="ARBA" id="ARBA00023180"/>
    </source>
</evidence>
<keyword evidence="9" id="KW-0406">Ion transport</keyword>
<evidence type="ECO:0000256" key="9">
    <source>
        <dbReference type="ARBA" id="ARBA00023065"/>
    </source>
</evidence>
<keyword evidence="12" id="KW-0739">Sodium transport</keyword>
<feature type="transmembrane region" description="Helical" evidence="17">
    <location>
        <begin position="461"/>
        <end position="481"/>
    </location>
</feature>
<keyword evidence="4 16" id="KW-0812">Transmembrane</keyword>
<feature type="binding site" evidence="14">
    <location>
        <position position="436"/>
    </location>
    <ligand>
        <name>Na(+)</name>
        <dbReference type="ChEBI" id="CHEBI:29101"/>
        <label>1</label>
    </ligand>
</feature>
<dbReference type="FunCoup" id="A0A6L2Q8C7">
    <property type="interactions" value="14"/>
</dbReference>
<evidence type="ECO:0000256" key="15">
    <source>
        <dbReference type="PIRSR" id="PIRSR600175-2"/>
    </source>
</evidence>
<dbReference type="OrthoDB" id="6581954at2759"/>
<feature type="binding site" evidence="14">
    <location>
        <position position="82"/>
    </location>
    <ligand>
        <name>Na(+)</name>
        <dbReference type="ChEBI" id="CHEBI:29101"/>
        <label>1</label>
    </ligand>
</feature>
<dbReference type="CDD" id="cd10324">
    <property type="entry name" value="SLC6sbd"/>
    <property type="match status" value="1"/>
</dbReference>
<keyword evidence="10 17" id="KW-0472">Membrane</keyword>
<evidence type="ECO:0000256" key="3">
    <source>
        <dbReference type="ARBA" id="ARBA00022448"/>
    </source>
</evidence>
<feature type="transmembrane region" description="Helical" evidence="17">
    <location>
        <begin position="538"/>
        <end position="557"/>
    </location>
</feature>
<keyword evidence="7 17" id="KW-1133">Transmembrane helix</keyword>
<keyword evidence="14" id="KW-0479">Metal-binding</keyword>
<feature type="disulfide bond" evidence="15">
    <location>
        <begin position="184"/>
        <end position="191"/>
    </location>
</feature>
<name>A0A6L2Q8C7_COPFO</name>
<protein>
    <recommendedName>
        <fullName evidence="16">Transporter</fullName>
    </recommendedName>
</protein>
<dbReference type="AlphaFoldDB" id="A0A6L2Q8C7"/>
<feature type="transmembrane region" description="Helical" evidence="17">
    <location>
        <begin position="94"/>
        <end position="113"/>
    </location>
</feature>
<keyword evidence="8 14" id="KW-0915">Sodium</keyword>
<feature type="binding site" evidence="14">
    <location>
        <position position="86"/>
    </location>
    <ligand>
        <name>Na(+)</name>
        <dbReference type="ChEBI" id="CHEBI:29101"/>
        <label>1</label>
    </ligand>
</feature>
<feature type="transmembrane region" description="Helical" evidence="17">
    <location>
        <begin position="150"/>
        <end position="172"/>
    </location>
</feature>
<reference evidence="19" key="1">
    <citation type="submission" date="2020-01" db="EMBL/GenBank/DDBJ databases">
        <title>Draft genome sequence of the Termite Coptotermes fromosanus.</title>
        <authorList>
            <person name="Itakura S."/>
            <person name="Yosikawa Y."/>
            <person name="Umezawa K."/>
        </authorList>
    </citation>
    <scope>NUCLEOTIDE SEQUENCE [LARGE SCALE GENOMIC DNA]</scope>
</reference>
<keyword evidence="5 16" id="KW-0769">Symport</keyword>
<evidence type="ECO:0000256" key="4">
    <source>
        <dbReference type="ARBA" id="ARBA00022692"/>
    </source>
</evidence>
<dbReference type="InterPro" id="IPR037272">
    <property type="entry name" value="SNS_sf"/>
</dbReference>
<dbReference type="PANTHER" id="PTHR11616">
    <property type="entry name" value="SODIUM/CHLORIDE DEPENDENT TRANSPORTER"/>
    <property type="match status" value="1"/>
</dbReference>
<dbReference type="GO" id="GO:0005283">
    <property type="term" value="F:amino acid:sodium symporter activity"/>
    <property type="evidence" value="ECO:0007669"/>
    <property type="project" value="TreeGrafter"/>
</dbReference>
<evidence type="ECO:0000256" key="1">
    <source>
        <dbReference type="ARBA" id="ARBA00004141"/>
    </source>
</evidence>
<evidence type="ECO:0000256" key="8">
    <source>
        <dbReference type="ARBA" id="ARBA00023053"/>
    </source>
</evidence>
<evidence type="ECO:0000313" key="18">
    <source>
        <dbReference type="EMBL" id="GFG40220.1"/>
    </source>
</evidence>
<dbReference type="Proteomes" id="UP000502823">
    <property type="component" value="Unassembled WGS sequence"/>
</dbReference>
<feature type="transmembrane region" description="Helical" evidence="17">
    <location>
        <begin position="493"/>
        <end position="517"/>
    </location>
</feature>
<dbReference type="PRINTS" id="PR00176">
    <property type="entry name" value="NANEUSMPORT"/>
</dbReference>
<dbReference type="SUPFAM" id="SSF161070">
    <property type="entry name" value="SNF-like"/>
    <property type="match status" value="2"/>
</dbReference>